<evidence type="ECO:0000256" key="2">
    <source>
        <dbReference type="ARBA" id="ARBA00022475"/>
    </source>
</evidence>
<feature type="region of interest" description="Disordered" evidence="6">
    <location>
        <begin position="1"/>
        <end position="29"/>
    </location>
</feature>
<comment type="subcellular location">
    <subcellularLocation>
        <location evidence="1">Cell membrane</location>
        <topology evidence="1">Multi-pass membrane protein</topology>
    </subcellularLocation>
</comment>
<evidence type="ECO:0000313" key="10">
    <source>
        <dbReference type="Proteomes" id="UP000325218"/>
    </source>
</evidence>
<evidence type="ECO:0000259" key="8">
    <source>
        <dbReference type="Pfam" id="PF00482"/>
    </source>
</evidence>
<dbReference type="InterPro" id="IPR018076">
    <property type="entry name" value="T2SS_GspF_dom"/>
</dbReference>
<dbReference type="OrthoDB" id="9796142at2"/>
<dbReference type="Pfam" id="PF00482">
    <property type="entry name" value="T2SSF"/>
    <property type="match status" value="1"/>
</dbReference>
<evidence type="ECO:0000256" key="7">
    <source>
        <dbReference type="SAM" id="Phobius"/>
    </source>
</evidence>
<reference evidence="9 10" key="1">
    <citation type="submission" date="2019-08" db="EMBL/GenBank/DDBJ databases">
        <title>Genome sequencing of Paenibacillus faecis DSM 23593(T).</title>
        <authorList>
            <person name="Kook J.-K."/>
            <person name="Park S.-N."/>
            <person name="Lim Y.K."/>
        </authorList>
    </citation>
    <scope>NUCLEOTIDE SEQUENCE [LARGE SCALE GENOMIC DNA]</scope>
    <source>
        <strain evidence="9 10">DSM 23593</strain>
    </source>
</reference>
<proteinExistence type="predicted"/>
<keyword evidence="2" id="KW-1003">Cell membrane</keyword>
<name>A0A5D0CZM2_9BACL</name>
<evidence type="ECO:0000256" key="5">
    <source>
        <dbReference type="ARBA" id="ARBA00023136"/>
    </source>
</evidence>
<evidence type="ECO:0000256" key="1">
    <source>
        <dbReference type="ARBA" id="ARBA00004651"/>
    </source>
</evidence>
<dbReference type="Proteomes" id="UP000325218">
    <property type="component" value="Unassembled WGS sequence"/>
</dbReference>
<feature type="transmembrane region" description="Helical" evidence="7">
    <location>
        <begin position="48"/>
        <end position="66"/>
    </location>
</feature>
<protein>
    <submittedName>
        <fullName evidence="9">Pilus assembly protein TadB</fullName>
    </submittedName>
</protein>
<dbReference type="AlphaFoldDB" id="A0A5D0CZM2"/>
<dbReference type="EMBL" id="VSDO01000001">
    <property type="protein sequence ID" value="TYA15173.1"/>
    <property type="molecule type" value="Genomic_DNA"/>
</dbReference>
<gene>
    <name evidence="9" type="ORF">FRY98_05845</name>
</gene>
<comment type="caution">
    <text evidence="9">The sequence shown here is derived from an EMBL/GenBank/DDBJ whole genome shotgun (WGS) entry which is preliminary data.</text>
</comment>
<accession>A0A5D0CZM2</accession>
<dbReference type="PANTHER" id="PTHR35007:SF1">
    <property type="entry name" value="PILUS ASSEMBLY PROTEIN"/>
    <property type="match status" value="1"/>
</dbReference>
<keyword evidence="4 7" id="KW-1133">Transmembrane helix</keyword>
<evidence type="ECO:0000256" key="3">
    <source>
        <dbReference type="ARBA" id="ARBA00022692"/>
    </source>
</evidence>
<keyword evidence="3 7" id="KW-0812">Transmembrane</keyword>
<organism evidence="9 10">
    <name type="scientific">Paenibacillus faecis</name>
    <dbReference type="NCBI Taxonomy" id="862114"/>
    <lineage>
        <taxon>Bacteria</taxon>
        <taxon>Bacillati</taxon>
        <taxon>Bacillota</taxon>
        <taxon>Bacilli</taxon>
        <taxon>Bacillales</taxon>
        <taxon>Paenibacillaceae</taxon>
        <taxon>Paenibacillus</taxon>
    </lineage>
</organism>
<dbReference type="GO" id="GO:0005886">
    <property type="term" value="C:plasma membrane"/>
    <property type="evidence" value="ECO:0007669"/>
    <property type="project" value="UniProtKB-SubCell"/>
</dbReference>
<dbReference type="PANTHER" id="PTHR35007">
    <property type="entry name" value="INTEGRAL MEMBRANE PROTEIN-RELATED"/>
    <property type="match status" value="1"/>
</dbReference>
<feature type="transmembrane region" description="Helical" evidence="7">
    <location>
        <begin position="251"/>
        <end position="272"/>
    </location>
</feature>
<feature type="domain" description="Type II secretion system protein GspF" evidence="8">
    <location>
        <begin position="106"/>
        <end position="237"/>
    </location>
</feature>
<sequence>MDGGKKGGRRVKERISGGPPRSNRQEPDRVNRPLTDYRVYVLSVRQKWSCLLLGGVGLFGIGFVFFHSVTISMLLSGGTFFLPKHLSKYLLRRRREKLGLHFKQALYSLSSSLAAGRSVENGFREAIADLKLLYPDGSNDLIAELAIICTRLEYGQPIEEALQDFSRRAGIEDISNFADVFTTSKRTGGDLVEIVRRTSAIISEKLEISQEIAVMIAQKRFEAKAMLAAPVLFLMFMDLTSPDYMRPLHSGVGLLISAVALLIFVACSWLILKIMDIRI</sequence>
<evidence type="ECO:0000256" key="4">
    <source>
        <dbReference type="ARBA" id="ARBA00022989"/>
    </source>
</evidence>
<evidence type="ECO:0000313" key="9">
    <source>
        <dbReference type="EMBL" id="TYA15173.1"/>
    </source>
</evidence>
<keyword evidence="5 7" id="KW-0472">Membrane</keyword>
<keyword evidence="10" id="KW-1185">Reference proteome</keyword>
<evidence type="ECO:0000256" key="6">
    <source>
        <dbReference type="SAM" id="MobiDB-lite"/>
    </source>
</evidence>
<feature type="compositionally biased region" description="Basic residues" evidence="6">
    <location>
        <begin position="1"/>
        <end position="12"/>
    </location>
</feature>